<keyword evidence="6 18" id="KW-0732">Signal</keyword>
<dbReference type="InterPro" id="IPR000719">
    <property type="entry name" value="Prot_kinase_dom"/>
</dbReference>
<keyword evidence="14" id="KW-0325">Glycoprotein</keyword>
<evidence type="ECO:0000256" key="4">
    <source>
        <dbReference type="ARBA" id="ARBA00022679"/>
    </source>
</evidence>
<dbReference type="Pfam" id="PF00069">
    <property type="entry name" value="Pkinase"/>
    <property type="match status" value="1"/>
</dbReference>
<comment type="catalytic activity">
    <reaction evidence="15">
        <text>L-seryl-[protein] + ATP = O-phospho-L-seryl-[protein] + ADP + H(+)</text>
        <dbReference type="Rhea" id="RHEA:17989"/>
        <dbReference type="Rhea" id="RHEA-COMP:9863"/>
        <dbReference type="Rhea" id="RHEA-COMP:11604"/>
        <dbReference type="ChEBI" id="CHEBI:15378"/>
        <dbReference type="ChEBI" id="CHEBI:29999"/>
        <dbReference type="ChEBI" id="CHEBI:30616"/>
        <dbReference type="ChEBI" id="CHEBI:83421"/>
        <dbReference type="ChEBI" id="CHEBI:456216"/>
    </reaction>
</comment>
<dbReference type="FunFam" id="2.10.25.10:FF:000038">
    <property type="entry name" value="Fibrillin 2"/>
    <property type="match status" value="1"/>
</dbReference>
<dbReference type="PROSITE" id="PS50026">
    <property type="entry name" value="EGF_3"/>
    <property type="match status" value="1"/>
</dbReference>
<evidence type="ECO:0000256" key="12">
    <source>
        <dbReference type="ARBA" id="ARBA00023136"/>
    </source>
</evidence>
<dbReference type="GO" id="GO:0007166">
    <property type="term" value="P:cell surface receptor signaling pathway"/>
    <property type="evidence" value="ECO:0007669"/>
    <property type="project" value="InterPro"/>
</dbReference>
<evidence type="ECO:0008006" key="22">
    <source>
        <dbReference type="Google" id="ProtNLM"/>
    </source>
</evidence>
<organism evidence="21">
    <name type="scientific">Fagus sylvatica</name>
    <name type="common">Beechnut</name>
    <dbReference type="NCBI Taxonomy" id="28930"/>
    <lineage>
        <taxon>Eukaryota</taxon>
        <taxon>Viridiplantae</taxon>
        <taxon>Streptophyta</taxon>
        <taxon>Embryophyta</taxon>
        <taxon>Tracheophyta</taxon>
        <taxon>Spermatophyta</taxon>
        <taxon>Magnoliopsida</taxon>
        <taxon>eudicotyledons</taxon>
        <taxon>Gunneridae</taxon>
        <taxon>Pentapetalae</taxon>
        <taxon>rosids</taxon>
        <taxon>fabids</taxon>
        <taxon>Fagales</taxon>
        <taxon>Fagaceae</taxon>
        <taxon>Fagus</taxon>
    </lineage>
</organism>
<dbReference type="PROSITE" id="PS00010">
    <property type="entry name" value="ASX_HYDROXYL"/>
    <property type="match status" value="1"/>
</dbReference>
<dbReference type="SUPFAM" id="SSF57196">
    <property type="entry name" value="EGF/Laminin"/>
    <property type="match status" value="1"/>
</dbReference>
<evidence type="ECO:0000259" key="20">
    <source>
        <dbReference type="PROSITE" id="PS50026"/>
    </source>
</evidence>
<keyword evidence="2" id="KW-0723">Serine/threonine-protein kinase</keyword>
<feature type="domain" description="Protein kinase" evidence="19">
    <location>
        <begin position="339"/>
        <end position="590"/>
    </location>
</feature>
<evidence type="ECO:0000256" key="16">
    <source>
        <dbReference type="ARBA" id="ARBA00047951"/>
    </source>
</evidence>
<dbReference type="GO" id="GO:0004674">
    <property type="term" value="F:protein serine/threonine kinase activity"/>
    <property type="evidence" value="ECO:0007669"/>
    <property type="project" value="UniProtKB-KW"/>
</dbReference>
<comment type="caution">
    <text evidence="17">Lacks conserved residue(s) required for the propagation of feature annotation.</text>
</comment>
<evidence type="ECO:0000256" key="14">
    <source>
        <dbReference type="ARBA" id="ARBA00023180"/>
    </source>
</evidence>
<dbReference type="InterPro" id="IPR008271">
    <property type="entry name" value="Ser/Thr_kinase_AS"/>
</dbReference>
<evidence type="ECO:0000256" key="1">
    <source>
        <dbReference type="ARBA" id="ARBA00004479"/>
    </source>
</evidence>
<keyword evidence="4" id="KW-0808">Transferase</keyword>
<dbReference type="CDD" id="cd00054">
    <property type="entry name" value="EGF_CA"/>
    <property type="match status" value="1"/>
</dbReference>
<dbReference type="Gene3D" id="1.10.510.10">
    <property type="entry name" value="Transferase(Phosphotransferase) domain 1"/>
    <property type="match status" value="2"/>
</dbReference>
<dbReference type="SUPFAM" id="SSF56112">
    <property type="entry name" value="Protein kinase-like (PK-like)"/>
    <property type="match status" value="1"/>
</dbReference>
<evidence type="ECO:0000256" key="11">
    <source>
        <dbReference type="ARBA" id="ARBA00022989"/>
    </source>
</evidence>
<dbReference type="InterPro" id="IPR011009">
    <property type="entry name" value="Kinase-like_dom_sf"/>
</dbReference>
<dbReference type="AlphaFoldDB" id="A0A2N9H449"/>
<keyword evidence="8" id="KW-0547">Nucleotide-binding</keyword>
<evidence type="ECO:0000256" key="9">
    <source>
        <dbReference type="ARBA" id="ARBA00022777"/>
    </source>
</evidence>
<keyword evidence="5" id="KW-0812">Transmembrane</keyword>
<keyword evidence="12" id="KW-0472">Membrane</keyword>
<feature type="signal peptide" evidence="18">
    <location>
        <begin position="1"/>
        <end position="31"/>
    </location>
</feature>
<evidence type="ECO:0000256" key="13">
    <source>
        <dbReference type="ARBA" id="ARBA00023157"/>
    </source>
</evidence>
<dbReference type="InterPro" id="IPR025287">
    <property type="entry name" value="WAK_GUB"/>
</dbReference>
<evidence type="ECO:0000256" key="7">
    <source>
        <dbReference type="ARBA" id="ARBA00022737"/>
    </source>
</evidence>
<accession>A0A2N9H449</accession>
<evidence type="ECO:0000256" key="3">
    <source>
        <dbReference type="ARBA" id="ARBA00022536"/>
    </source>
</evidence>
<dbReference type="SMART" id="SM00220">
    <property type="entry name" value="S_TKc"/>
    <property type="match status" value="1"/>
</dbReference>
<dbReference type="Pfam" id="PF13947">
    <property type="entry name" value="GUB_WAK_bind"/>
    <property type="match status" value="1"/>
</dbReference>
<dbReference type="GO" id="GO:0030247">
    <property type="term" value="F:polysaccharide binding"/>
    <property type="evidence" value="ECO:0007669"/>
    <property type="project" value="InterPro"/>
</dbReference>
<evidence type="ECO:0000259" key="19">
    <source>
        <dbReference type="PROSITE" id="PS50011"/>
    </source>
</evidence>
<dbReference type="PROSITE" id="PS00108">
    <property type="entry name" value="PROTEIN_KINASE_ST"/>
    <property type="match status" value="1"/>
</dbReference>
<keyword evidence="13" id="KW-1015">Disulfide bond</keyword>
<sequence>MCYGRNAQATLAIGSWHKVLLPLILLWATKAVVVVNALPLKDCDDQCGNVTIPYPFGTREGCYMNETFLITCNRTYNPPLAFMGKNYTTGCTALCDDEKDVVEGSCFGIGCCQTIIPKGVVDLQYQCHVFQRTTQAVWDFNPCSYAFVVEEGAYNFSKQDLRDFRNRTIKTPVVLNWAIGDQNCSEAKKDLQNYACTSKDNRTVCLDSDNGKGYYCSCSKGFEGNPYLPDGCQDIDECQNATLSLCAQKCTNYNGTYECSCEPGYEGDAKSDGTGCRRKPSTLIVRVALGKGKLMKLKEKFFEENGGFLLQQQLSRHNRSVETTQIFTAEELKKATNNYHENRILGQGGQGTVYKGILPDNRIVAIKKSKILDQSQVEQFINEVSVLSQVNHRNVVKLLGCCLETQVPLLVYEFVTNGTLFEHIHNASHTSMLPWPSLLQIAVETAGALSYLHSAASTPIIHRDIKSTNILLDDKYTAKVSDFGASRLIPLDQTFGVLLAELLTGKKAFSFDRPEEERNLAMYFVSSMNENHLFEIIDQQVLNEGNAEQLKEIAMLTKRCLGLKGDERPTMKEVAMELEGLKAMETHSWMKGNMGSEETENLLGKPYDACFGGANSDSACYDSINDQVIISGLDDGR</sequence>
<keyword evidence="7" id="KW-0677">Repeat</keyword>
<evidence type="ECO:0000256" key="17">
    <source>
        <dbReference type="PROSITE-ProRule" id="PRU00076"/>
    </source>
</evidence>
<gene>
    <name evidence="21" type="ORF">FSB_LOCUS34196</name>
</gene>
<dbReference type="InterPro" id="IPR018097">
    <property type="entry name" value="EGF_Ca-bd_CS"/>
</dbReference>
<evidence type="ECO:0000256" key="15">
    <source>
        <dbReference type="ARBA" id="ARBA00047558"/>
    </source>
</evidence>
<dbReference type="Gene3D" id="2.10.25.10">
    <property type="entry name" value="Laminin"/>
    <property type="match status" value="1"/>
</dbReference>
<reference evidence="21" key="1">
    <citation type="submission" date="2018-02" db="EMBL/GenBank/DDBJ databases">
        <authorList>
            <person name="Cohen D.B."/>
            <person name="Kent A.D."/>
        </authorList>
    </citation>
    <scope>NUCLEOTIDE SEQUENCE</scope>
</reference>
<evidence type="ECO:0000256" key="5">
    <source>
        <dbReference type="ARBA" id="ARBA00022692"/>
    </source>
</evidence>
<dbReference type="PROSITE" id="PS50011">
    <property type="entry name" value="PROTEIN_KINASE_DOM"/>
    <property type="match status" value="1"/>
</dbReference>
<dbReference type="InterPro" id="IPR000742">
    <property type="entry name" value="EGF"/>
</dbReference>
<feature type="domain" description="EGF-like" evidence="20">
    <location>
        <begin position="234"/>
        <end position="271"/>
    </location>
</feature>
<feature type="chain" id="PRO_5014802678" description="Protein kinase domain-containing protein" evidence="18">
    <location>
        <begin position="32"/>
        <end position="637"/>
    </location>
</feature>
<dbReference type="PANTHER" id="PTHR27005:SF283">
    <property type="entry name" value="OS02G0633066 PROTEIN"/>
    <property type="match status" value="1"/>
</dbReference>
<dbReference type="SMART" id="SM00179">
    <property type="entry name" value="EGF_CA"/>
    <property type="match status" value="1"/>
</dbReference>
<dbReference type="InterPro" id="IPR001881">
    <property type="entry name" value="EGF-like_Ca-bd_dom"/>
</dbReference>
<dbReference type="EMBL" id="OIVN01002775">
    <property type="protein sequence ID" value="SPD06314.1"/>
    <property type="molecule type" value="Genomic_DNA"/>
</dbReference>
<dbReference type="PROSITE" id="PS01187">
    <property type="entry name" value="EGF_CA"/>
    <property type="match status" value="1"/>
</dbReference>
<keyword evidence="10" id="KW-0067">ATP-binding</keyword>
<dbReference type="InterPro" id="IPR000152">
    <property type="entry name" value="EGF-type_Asp/Asn_hydroxyl_site"/>
</dbReference>
<evidence type="ECO:0000256" key="8">
    <source>
        <dbReference type="ARBA" id="ARBA00022741"/>
    </source>
</evidence>
<evidence type="ECO:0000313" key="21">
    <source>
        <dbReference type="EMBL" id="SPD06314.1"/>
    </source>
</evidence>
<dbReference type="SMART" id="SM00181">
    <property type="entry name" value="EGF"/>
    <property type="match status" value="2"/>
</dbReference>
<proteinExistence type="predicted"/>
<dbReference type="GO" id="GO:0005509">
    <property type="term" value="F:calcium ion binding"/>
    <property type="evidence" value="ECO:0007669"/>
    <property type="project" value="InterPro"/>
</dbReference>
<dbReference type="Pfam" id="PF07645">
    <property type="entry name" value="EGF_CA"/>
    <property type="match status" value="1"/>
</dbReference>
<evidence type="ECO:0000256" key="2">
    <source>
        <dbReference type="ARBA" id="ARBA00022527"/>
    </source>
</evidence>
<dbReference type="InterPro" id="IPR049883">
    <property type="entry name" value="NOTCH1_EGF-like"/>
</dbReference>
<evidence type="ECO:0000256" key="18">
    <source>
        <dbReference type="SAM" id="SignalP"/>
    </source>
</evidence>
<dbReference type="Gene3D" id="3.30.200.20">
    <property type="entry name" value="Phosphorylase Kinase, domain 1"/>
    <property type="match status" value="1"/>
</dbReference>
<dbReference type="FunFam" id="3.30.200.20:FF:000043">
    <property type="entry name" value="Wall-associated receptor kinase 2"/>
    <property type="match status" value="1"/>
</dbReference>
<dbReference type="PANTHER" id="PTHR27005">
    <property type="entry name" value="WALL-ASSOCIATED RECEPTOR KINASE-LIKE 21"/>
    <property type="match status" value="1"/>
</dbReference>
<keyword evidence="9" id="KW-0418">Kinase</keyword>
<dbReference type="InterPro" id="IPR045274">
    <property type="entry name" value="WAK-like"/>
</dbReference>
<dbReference type="GO" id="GO:0005886">
    <property type="term" value="C:plasma membrane"/>
    <property type="evidence" value="ECO:0007669"/>
    <property type="project" value="TreeGrafter"/>
</dbReference>
<evidence type="ECO:0000256" key="10">
    <source>
        <dbReference type="ARBA" id="ARBA00022840"/>
    </source>
</evidence>
<dbReference type="GO" id="GO:0005524">
    <property type="term" value="F:ATP binding"/>
    <property type="evidence" value="ECO:0007669"/>
    <property type="project" value="UniProtKB-KW"/>
</dbReference>
<name>A0A2N9H449_FAGSY</name>
<evidence type="ECO:0000256" key="6">
    <source>
        <dbReference type="ARBA" id="ARBA00022729"/>
    </source>
</evidence>
<comment type="catalytic activity">
    <reaction evidence="16">
        <text>L-threonyl-[protein] + ATP = O-phospho-L-threonyl-[protein] + ADP + H(+)</text>
        <dbReference type="Rhea" id="RHEA:46608"/>
        <dbReference type="Rhea" id="RHEA-COMP:11060"/>
        <dbReference type="Rhea" id="RHEA-COMP:11605"/>
        <dbReference type="ChEBI" id="CHEBI:15378"/>
        <dbReference type="ChEBI" id="CHEBI:30013"/>
        <dbReference type="ChEBI" id="CHEBI:30616"/>
        <dbReference type="ChEBI" id="CHEBI:61977"/>
        <dbReference type="ChEBI" id="CHEBI:456216"/>
    </reaction>
</comment>
<keyword evidence="3 17" id="KW-0245">EGF-like domain</keyword>
<comment type="subcellular location">
    <subcellularLocation>
        <location evidence="1">Membrane</location>
        <topology evidence="1">Single-pass type I membrane protein</topology>
    </subcellularLocation>
</comment>
<keyword evidence="11" id="KW-1133">Transmembrane helix</keyword>
<protein>
    <recommendedName>
        <fullName evidence="22">Protein kinase domain-containing protein</fullName>
    </recommendedName>
</protein>